<reference evidence="2" key="1">
    <citation type="journal article" date="2015" name="Nature">
        <title>Complex archaea that bridge the gap between prokaryotes and eukaryotes.</title>
        <authorList>
            <person name="Spang A."/>
            <person name="Saw J.H."/>
            <person name="Jorgensen S.L."/>
            <person name="Zaremba-Niedzwiedzka K."/>
            <person name="Martijn J."/>
            <person name="Lind A.E."/>
            <person name="van Eijk R."/>
            <person name="Schleper C."/>
            <person name="Guy L."/>
            <person name="Ettema T.J."/>
        </authorList>
    </citation>
    <scope>NUCLEOTIDE SEQUENCE</scope>
</reference>
<dbReference type="Gene3D" id="3.40.630.30">
    <property type="match status" value="1"/>
</dbReference>
<dbReference type="InterPro" id="IPR016181">
    <property type="entry name" value="Acyl_CoA_acyltransferase"/>
</dbReference>
<evidence type="ECO:0000259" key="1">
    <source>
        <dbReference type="PROSITE" id="PS51186"/>
    </source>
</evidence>
<accession>A0A0F9PUG3</accession>
<dbReference type="PROSITE" id="PS51186">
    <property type="entry name" value="GNAT"/>
    <property type="match status" value="1"/>
</dbReference>
<sequence length="182" mass="21485">MKFPERLETKRLVLRRYRMSDINNFYQLLKNKHIIENFNLKPKLQNFENVRSLFSSLLNVHNSSYPTFALAICNKLNDDFLGTCGLKSLKNGSEMECFYALLPSFWGFGFAIEAMLKLLEFAFTVLKSQKILIHMPPNNSRAWKVAERVGMKYMGHVPHYDSDMRTMLFSIEKKEYEAQRFY</sequence>
<proteinExistence type="predicted"/>
<dbReference type="Pfam" id="PF13302">
    <property type="entry name" value="Acetyltransf_3"/>
    <property type="match status" value="1"/>
</dbReference>
<dbReference type="InterPro" id="IPR051531">
    <property type="entry name" value="N-acetyltransferase"/>
</dbReference>
<dbReference type="AlphaFoldDB" id="A0A0F9PUG3"/>
<comment type="caution">
    <text evidence="2">The sequence shown here is derived from an EMBL/GenBank/DDBJ whole genome shotgun (WGS) entry which is preliminary data.</text>
</comment>
<name>A0A0F9PUG3_9ZZZZ</name>
<protein>
    <recommendedName>
        <fullName evidence="1">N-acetyltransferase domain-containing protein</fullName>
    </recommendedName>
</protein>
<dbReference type="InterPro" id="IPR000182">
    <property type="entry name" value="GNAT_dom"/>
</dbReference>
<gene>
    <name evidence="2" type="ORF">LCGC14_1174430</name>
</gene>
<evidence type="ECO:0000313" key="2">
    <source>
        <dbReference type="EMBL" id="KKM96807.1"/>
    </source>
</evidence>
<dbReference type="SUPFAM" id="SSF55729">
    <property type="entry name" value="Acyl-CoA N-acyltransferases (Nat)"/>
    <property type="match status" value="1"/>
</dbReference>
<dbReference type="PANTHER" id="PTHR43792">
    <property type="entry name" value="GNAT FAMILY, PUTATIVE (AFU_ORTHOLOGUE AFUA_3G00765)-RELATED-RELATED"/>
    <property type="match status" value="1"/>
</dbReference>
<dbReference type="PANTHER" id="PTHR43792:SF1">
    <property type="entry name" value="N-ACETYLTRANSFERASE DOMAIN-CONTAINING PROTEIN"/>
    <property type="match status" value="1"/>
</dbReference>
<organism evidence="2">
    <name type="scientific">marine sediment metagenome</name>
    <dbReference type="NCBI Taxonomy" id="412755"/>
    <lineage>
        <taxon>unclassified sequences</taxon>
        <taxon>metagenomes</taxon>
        <taxon>ecological metagenomes</taxon>
    </lineage>
</organism>
<feature type="domain" description="N-acetyltransferase" evidence="1">
    <location>
        <begin position="12"/>
        <end position="172"/>
    </location>
</feature>
<dbReference type="GO" id="GO:0016747">
    <property type="term" value="F:acyltransferase activity, transferring groups other than amino-acyl groups"/>
    <property type="evidence" value="ECO:0007669"/>
    <property type="project" value="InterPro"/>
</dbReference>
<dbReference type="EMBL" id="LAZR01005832">
    <property type="protein sequence ID" value="KKM96807.1"/>
    <property type="molecule type" value="Genomic_DNA"/>
</dbReference>